<dbReference type="OrthoDB" id="345736at2759"/>
<evidence type="ECO:0000256" key="1">
    <source>
        <dbReference type="SAM" id="MobiDB-lite"/>
    </source>
</evidence>
<evidence type="ECO:0000313" key="3">
    <source>
        <dbReference type="Proteomes" id="UP000030763"/>
    </source>
</evidence>
<dbReference type="AlphaFoldDB" id="U6MI01"/>
<organism evidence="2 3">
    <name type="scientific">Eimeria maxima</name>
    <name type="common">Coccidian parasite</name>
    <dbReference type="NCBI Taxonomy" id="5804"/>
    <lineage>
        <taxon>Eukaryota</taxon>
        <taxon>Sar</taxon>
        <taxon>Alveolata</taxon>
        <taxon>Apicomplexa</taxon>
        <taxon>Conoidasida</taxon>
        <taxon>Coccidia</taxon>
        <taxon>Eucoccidiorida</taxon>
        <taxon>Eimeriorina</taxon>
        <taxon>Eimeriidae</taxon>
        <taxon>Eimeria</taxon>
    </lineage>
</organism>
<dbReference type="VEuPathDB" id="ToxoDB:EMWEY_00039570"/>
<dbReference type="Proteomes" id="UP000030763">
    <property type="component" value="Unassembled WGS sequence"/>
</dbReference>
<reference evidence="2" key="1">
    <citation type="submission" date="2013-10" db="EMBL/GenBank/DDBJ databases">
        <title>Genomic analysis of the causative agents of coccidiosis in chickens.</title>
        <authorList>
            <person name="Reid A.J."/>
            <person name="Blake D."/>
            <person name="Billington K."/>
            <person name="Browne H."/>
            <person name="Dunn M."/>
            <person name="Hung S."/>
            <person name="Kawahara F."/>
            <person name="Miranda-Saavedra D."/>
            <person name="Mourier T."/>
            <person name="Nagra H."/>
            <person name="Otto T.D."/>
            <person name="Rawlings N."/>
            <person name="Sanchez A."/>
            <person name="Sanders M."/>
            <person name="Subramaniam C."/>
            <person name="Tay Y."/>
            <person name="Dear P."/>
            <person name="Doerig C."/>
            <person name="Gruber A."/>
            <person name="Parkinson J."/>
            <person name="Shirley M."/>
            <person name="Wan K.L."/>
            <person name="Berriman M."/>
            <person name="Tomley F."/>
            <person name="Pain A."/>
        </authorList>
    </citation>
    <scope>NUCLEOTIDE SEQUENCE [LARGE SCALE GENOMIC DNA]</scope>
    <source>
        <strain evidence="2">Weybridge</strain>
    </source>
</reference>
<accession>U6MI01</accession>
<protein>
    <submittedName>
        <fullName evidence="2">Uncharacterized protein</fullName>
    </submittedName>
</protein>
<proteinExistence type="predicted"/>
<feature type="region of interest" description="Disordered" evidence="1">
    <location>
        <begin position="73"/>
        <end position="122"/>
    </location>
</feature>
<evidence type="ECO:0000313" key="2">
    <source>
        <dbReference type="EMBL" id="CDJ61280.1"/>
    </source>
</evidence>
<reference evidence="2" key="2">
    <citation type="submission" date="2013-10" db="EMBL/GenBank/DDBJ databases">
        <authorList>
            <person name="Aslett M."/>
        </authorList>
    </citation>
    <scope>NUCLEOTIDE SEQUENCE [LARGE SCALE GENOMIC DNA]</scope>
    <source>
        <strain evidence="2">Weybridge</strain>
    </source>
</reference>
<gene>
    <name evidence="2" type="ORF">EMWEY_00039570</name>
</gene>
<feature type="compositionally biased region" description="Polar residues" evidence="1">
    <location>
        <begin position="108"/>
        <end position="122"/>
    </location>
</feature>
<dbReference type="EMBL" id="HG722046">
    <property type="protein sequence ID" value="CDJ61280.1"/>
    <property type="molecule type" value="Genomic_DNA"/>
</dbReference>
<sequence>MFGILVALAASTRAEHLQGYTTDEAEISANTEVTAWSADFTPLESFFSHEVVLGEAQMAPLVNPSPISLIQSAADTPREEGSEFAADGGGQLPRVSESAGEGAAQPAGDSSSRQSPATEFEQGTTVLRGVTISVSTSIIQGAKVVQVAAFKRGAAVAVFNLTTTTAEKTKLLQDLSALAANPEARFDLTWEATSPTAGKLKLRLESSYNAAASKPSVTFKLNFKHVVGTRESVDSVTATISKETLLQFKSLTELKDWLAANAHPPLLRQGGAFQIIRMRLVGAEKQRFEVQGEEQALQWLQKVAARKEPILSVTGDLERNATIEIPYVDDLTWPTLLKLKGLVDESAKGHTSVSSFAGTLPGLKTERFSVPTTWFGLSPEEQYELWVKGQQPGATGVTPGQLNFSRLFGPGYASGAPPILFFDHTGQPFGANKQPDNLSLFGTRTTPVEKVPDYVAGQFSPALVAKIVFPGGTAATHIISPLREWNKIEKRYPDLRATLAPKEPEKHGALLSYEIPITRRNTIVIKSLLKKARQTAESPSGCNIINAKGLRFETITGVANVIQREPELKTANRQQLNFKGSSAECRRLGAIFSEAHRRGESLALYFSATVGL</sequence>
<name>U6MI01_EIMMA</name>
<keyword evidence="3" id="KW-1185">Reference proteome</keyword>
<dbReference type="GeneID" id="25337943"/>
<dbReference type="RefSeq" id="XP_013337930.1">
    <property type="nucleotide sequence ID" value="XM_013482476.1"/>
</dbReference>